<evidence type="ECO:0000259" key="1">
    <source>
        <dbReference type="PROSITE" id="PS51677"/>
    </source>
</evidence>
<organism evidence="2">
    <name type="scientific">marine sediment metagenome</name>
    <dbReference type="NCBI Taxonomy" id="412755"/>
    <lineage>
        <taxon>unclassified sequences</taxon>
        <taxon>metagenomes</taxon>
        <taxon>ecological metagenomes</taxon>
    </lineage>
</organism>
<dbReference type="AlphaFoldDB" id="X1CJ42"/>
<dbReference type="InterPro" id="IPR011330">
    <property type="entry name" value="Glyco_hydro/deAcase_b/a-brl"/>
</dbReference>
<comment type="caution">
    <text evidence="2">The sequence shown here is derived from an EMBL/GenBank/DDBJ whole genome shotgun (WGS) entry which is preliminary data.</text>
</comment>
<proteinExistence type="predicted"/>
<sequence length="267" mass="30271">CGESGRINDALEDAVRYYMKRRDLPDCDTCPDKTTTKLLSSLVTTAEMGLISSEFLEACMNLGHGSQSSNEFIENVLKVGIQHTKLLRGIGVIEGDTWKNTYDAFTEHIKLLEKMGILRSAEFFPDRNMVLATVKMLRNIPEVIILFLLASWDEADYTVDVEIIAENKISILWLSDKEFSIKKEDRNQRIFGAWKDGAQCAVCLTFDFDADTSWRNILRRNNIERDNPVVLSIGEYGPRAALPRILRLLKTNDLKAGFFIPGEVADR</sequence>
<dbReference type="Gene3D" id="3.20.20.370">
    <property type="entry name" value="Glycoside hydrolase/deacetylase"/>
    <property type="match status" value="1"/>
</dbReference>
<gene>
    <name evidence="2" type="ORF">S01H4_51855</name>
</gene>
<protein>
    <recommendedName>
        <fullName evidence="1">NodB homology domain-containing protein</fullName>
    </recommendedName>
</protein>
<dbReference type="EMBL" id="BART01029575">
    <property type="protein sequence ID" value="GAH08376.1"/>
    <property type="molecule type" value="Genomic_DNA"/>
</dbReference>
<reference evidence="2" key="1">
    <citation type="journal article" date="2014" name="Front. Microbiol.">
        <title>High frequency of phylogenetically diverse reductive dehalogenase-homologous genes in deep subseafloor sedimentary metagenomes.</title>
        <authorList>
            <person name="Kawai M."/>
            <person name="Futagami T."/>
            <person name="Toyoda A."/>
            <person name="Takaki Y."/>
            <person name="Nishi S."/>
            <person name="Hori S."/>
            <person name="Arai W."/>
            <person name="Tsubouchi T."/>
            <person name="Morono Y."/>
            <person name="Uchiyama I."/>
            <person name="Ito T."/>
            <person name="Fujiyama A."/>
            <person name="Inagaki F."/>
            <person name="Takami H."/>
        </authorList>
    </citation>
    <scope>NUCLEOTIDE SEQUENCE</scope>
    <source>
        <strain evidence="2">Expedition CK06-06</strain>
    </source>
</reference>
<name>X1CJ42_9ZZZZ</name>
<accession>X1CJ42</accession>
<dbReference type="GO" id="GO:0005975">
    <property type="term" value="P:carbohydrate metabolic process"/>
    <property type="evidence" value="ECO:0007669"/>
    <property type="project" value="InterPro"/>
</dbReference>
<feature type="non-terminal residue" evidence="2">
    <location>
        <position position="1"/>
    </location>
</feature>
<evidence type="ECO:0000313" key="2">
    <source>
        <dbReference type="EMBL" id="GAH08376.1"/>
    </source>
</evidence>
<feature type="domain" description="NodB homology" evidence="1">
    <location>
        <begin position="228"/>
        <end position="267"/>
    </location>
</feature>
<dbReference type="GO" id="GO:0016810">
    <property type="term" value="F:hydrolase activity, acting on carbon-nitrogen (but not peptide) bonds"/>
    <property type="evidence" value="ECO:0007669"/>
    <property type="project" value="InterPro"/>
</dbReference>
<dbReference type="PROSITE" id="PS51677">
    <property type="entry name" value="NODB"/>
    <property type="match status" value="1"/>
</dbReference>
<dbReference type="InterPro" id="IPR002509">
    <property type="entry name" value="NODB_dom"/>
</dbReference>
<feature type="non-terminal residue" evidence="2">
    <location>
        <position position="267"/>
    </location>
</feature>
<dbReference type="SUPFAM" id="SSF88713">
    <property type="entry name" value="Glycoside hydrolase/deacetylase"/>
    <property type="match status" value="1"/>
</dbReference>